<comment type="caution">
    <text evidence="2">The sequence shown here is derived from an EMBL/GenBank/DDBJ whole genome shotgun (WGS) entry which is preliminary data.</text>
</comment>
<accession>A0A835UXH3</accession>
<evidence type="ECO:0000313" key="2">
    <source>
        <dbReference type="EMBL" id="KAG0479529.1"/>
    </source>
</evidence>
<gene>
    <name evidence="2" type="ORF">HPP92_010387</name>
</gene>
<proteinExistence type="predicted"/>
<evidence type="ECO:0000313" key="3">
    <source>
        <dbReference type="Proteomes" id="UP000636800"/>
    </source>
</evidence>
<dbReference type="EMBL" id="JADCNL010000005">
    <property type="protein sequence ID" value="KAG0479529.1"/>
    <property type="molecule type" value="Genomic_DNA"/>
</dbReference>
<evidence type="ECO:0000256" key="1">
    <source>
        <dbReference type="SAM" id="MobiDB-lite"/>
    </source>
</evidence>
<feature type="region of interest" description="Disordered" evidence="1">
    <location>
        <begin position="60"/>
        <end position="85"/>
    </location>
</feature>
<sequence length="85" mass="9125">MRLVKTINKCFRGKHSRIEGTPMSCTHTLKTSEIDTKGFAELTTSPTTAIPTEVAMTEIPDLQDAAGEESRGESDGGMPALSSVR</sequence>
<dbReference type="Proteomes" id="UP000636800">
    <property type="component" value="Chromosome 5"/>
</dbReference>
<dbReference type="OrthoDB" id="2021019at2759"/>
<name>A0A835UXH3_VANPL</name>
<keyword evidence="3" id="KW-1185">Reference proteome</keyword>
<reference evidence="2 3" key="1">
    <citation type="journal article" date="2020" name="Nat. Food">
        <title>A phased Vanilla planifolia genome enables genetic improvement of flavour and production.</title>
        <authorList>
            <person name="Hasing T."/>
            <person name="Tang H."/>
            <person name="Brym M."/>
            <person name="Khazi F."/>
            <person name="Huang T."/>
            <person name="Chambers A.H."/>
        </authorList>
    </citation>
    <scope>NUCLEOTIDE SEQUENCE [LARGE SCALE GENOMIC DNA]</scope>
    <source>
        <tissue evidence="2">Leaf</tissue>
    </source>
</reference>
<dbReference type="AlphaFoldDB" id="A0A835UXH3"/>
<protein>
    <submittedName>
        <fullName evidence="2">Uncharacterized protein</fullName>
    </submittedName>
</protein>
<organism evidence="2 3">
    <name type="scientific">Vanilla planifolia</name>
    <name type="common">Vanilla</name>
    <dbReference type="NCBI Taxonomy" id="51239"/>
    <lineage>
        <taxon>Eukaryota</taxon>
        <taxon>Viridiplantae</taxon>
        <taxon>Streptophyta</taxon>
        <taxon>Embryophyta</taxon>
        <taxon>Tracheophyta</taxon>
        <taxon>Spermatophyta</taxon>
        <taxon>Magnoliopsida</taxon>
        <taxon>Liliopsida</taxon>
        <taxon>Asparagales</taxon>
        <taxon>Orchidaceae</taxon>
        <taxon>Vanilloideae</taxon>
        <taxon>Vanilleae</taxon>
        <taxon>Vanilla</taxon>
    </lineage>
</organism>